<evidence type="ECO:0000313" key="2">
    <source>
        <dbReference type="EMBL" id="MEE2001726.1"/>
    </source>
</evidence>
<feature type="transmembrane region" description="Helical" evidence="1">
    <location>
        <begin position="39"/>
        <end position="61"/>
    </location>
</feature>
<evidence type="ECO:0000256" key="1">
    <source>
        <dbReference type="SAM" id="Phobius"/>
    </source>
</evidence>
<evidence type="ECO:0000313" key="3">
    <source>
        <dbReference type="Proteomes" id="UP001336314"/>
    </source>
</evidence>
<dbReference type="Proteomes" id="UP001336314">
    <property type="component" value="Unassembled WGS sequence"/>
</dbReference>
<name>A0ABU7J5C6_9GAMM</name>
<keyword evidence="1" id="KW-0812">Transmembrane</keyword>
<feature type="transmembrane region" description="Helical" evidence="1">
    <location>
        <begin position="73"/>
        <end position="94"/>
    </location>
</feature>
<keyword evidence="3" id="KW-1185">Reference proteome</keyword>
<proteinExistence type="predicted"/>
<keyword evidence="1" id="KW-0472">Membrane</keyword>
<reference evidence="2 3" key="1">
    <citation type="submission" date="2023-07" db="EMBL/GenBank/DDBJ databases">
        <title>Alkalimonas sp., MEB108 novel, alkaliphilic bacterium isolated from Lonar Lake, India.</title>
        <authorList>
            <person name="Joshi A."/>
            <person name="Thite S."/>
        </authorList>
    </citation>
    <scope>NUCLEOTIDE SEQUENCE [LARGE SCALE GENOMIC DNA]</scope>
    <source>
        <strain evidence="2 3">MEB108</strain>
    </source>
</reference>
<sequence length="128" mass="13472">MLSASLLKLSNSLAGLYGAALVALAAVTMHLGLKQLTAAELAVVVSALSMLAVHALAILLLGTKPSPGKLEAAALLCWHLGTWLFVYTLLAGVWQLPLHFGRLAPVGGQLMILGWLLLAISPWFGKHK</sequence>
<comment type="caution">
    <text evidence="2">The sequence shown here is derived from an EMBL/GenBank/DDBJ whole genome shotgun (WGS) entry which is preliminary data.</text>
</comment>
<keyword evidence="1" id="KW-1133">Transmembrane helix</keyword>
<protein>
    <submittedName>
        <fullName evidence="2">DUF423 domain-containing protein</fullName>
    </submittedName>
</protein>
<dbReference type="InterPro" id="IPR006696">
    <property type="entry name" value="DUF423"/>
</dbReference>
<feature type="transmembrane region" description="Helical" evidence="1">
    <location>
        <begin position="106"/>
        <end position="125"/>
    </location>
</feature>
<dbReference type="Pfam" id="PF04241">
    <property type="entry name" value="DUF423"/>
    <property type="match status" value="1"/>
</dbReference>
<feature type="transmembrane region" description="Helical" evidence="1">
    <location>
        <begin position="12"/>
        <end position="33"/>
    </location>
</feature>
<gene>
    <name evidence="2" type="ORF">QWY20_09700</name>
</gene>
<accession>A0ABU7J5C6</accession>
<dbReference type="RefSeq" id="WP_330128820.1">
    <property type="nucleotide sequence ID" value="NZ_JAUHLI010000008.1"/>
</dbReference>
<dbReference type="EMBL" id="JAUHLI010000008">
    <property type="protein sequence ID" value="MEE2001726.1"/>
    <property type="molecule type" value="Genomic_DNA"/>
</dbReference>
<organism evidence="2 3">
    <name type="scientific">Alkalimonas cellulosilytica</name>
    <dbReference type="NCBI Taxonomy" id="3058395"/>
    <lineage>
        <taxon>Bacteria</taxon>
        <taxon>Pseudomonadati</taxon>
        <taxon>Pseudomonadota</taxon>
        <taxon>Gammaproteobacteria</taxon>
        <taxon>Alkalimonas</taxon>
    </lineage>
</organism>